<dbReference type="Proteomes" id="UP000481288">
    <property type="component" value="Unassembled WGS sequence"/>
</dbReference>
<accession>A0A7D8UMN4</accession>
<evidence type="ECO:0000313" key="5">
    <source>
        <dbReference type="Proteomes" id="UP000481288"/>
    </source>
</evidence>
<organism evidence="4 5">
    <name type="scientific">Lachnellula cervina</name>
    <dbReference type="NCBI Taxonomy" id="1316786"/>
    <lineage>
        <taxon>Eukaryota</taxon>
        <taxon>Fungi</taxon>
        <taxon>Dikarya</taxon>
        <taxon>Ascomycota</taxon>
        <taxon>Pezizomycotina</taxon>
        <taxon>Leotiomycetes</taxon>
        <taxon>Helotiales</taxon>
        <taxon>Lachnaceae</taxon>
        <taxon>Lachnellula</taxon>
    </lineage>
</organism>
<dbReference type="InterPro" id="IPR051122">
    <property type="entry name" value="SDR_DHRS6-like"/>
</dbReference>
<dbReference type="OrthoDB" id="294295at2759"/>
<dbReference type="PANTHER" id="PTHR43477">
    <property type="entry name" value="DIHYDROANTICAPSIN 7-DEHYDROGENASE"/>
    <property type="match status" value="1"/>
</dbReference>
<comment type="similarity">
    <text evidence="1">Belongs to the short-chain dehydrogenases/reductases (SDR) family.</text>
</comment>
<gene>
    <name evidence="4" type="primary">fsr5</name>
    <name evidence="4" type="ORF">LCER1_G006257</name>
</gene>
<dbReference type="PRINTS" id="PR00081">
    <property type="entry name" value="GDHRDH"/>
</dbReference>
<evidence type="ECO:0000256" key="2">
    <source>
        <dbReference type="ARBA" id="ARBA00022857"/>
    </source>
</evidence>
<dbReference type="EMBL" id="QGMG01000578">
    <property type="protein sequence ID" value="TVY52622.1"/>
    <property type="molecule type" value="Genomic_DNA"/>
</dbReference>
<keyword evidence="3" id="KW-0560">Oxidoreductase</keyword>
<dbReference type="AlphaFoldDB" id="A0A7D8UMN4"/>
<dbReference type="CDD" id="cd05233">
    <property type="entry name" value="SDR_c"/>
    <property type="match status" value="1"/>
</dbReference>
<dbReference type="Pfam" id="PF23441">
    <property type="entry name" value="SDR"/>
    <property type="match status" value="1"/>
</dbReference>
<dbReference type="PANTHER" id="PTHR43477:SF1">
    <property type="entry name" value="DIHYDROANTICAPSIN 7-DEHYDROGENASE"/>
    <property type="match status" value="1"/>
</dbReference>
<keyword evidence="5" id="KW-1185">Reference proteome</keyword>
<reference evidence="4 5" key="1">
    <citation type="submission" date="2018-05" db="EMBL/GenBank/DDBJ databases">
        <title>Whole genome sequencing for identification of molecular markers to develop diagnostic detection tools for the regulated plant pathogen Lachnellula willkommii.</title>
        <authorList>
            <person name="Giroux E."/>
            <person name="Bilodeau G."/>
        </authorList>
    </citation>
    <scope>NUCLEOTIDE SEQUENCE [LARGE SCALE GENOMIC DNA]</scope>
    <source>
        <strain evidence="4 5">CBS 625.97</strain>
    </source>
</reference>
<keyword evidence="2" id="KW-0521">NADP</keyword>
<dbReference type="Gene3D" id="3.40.50.720">
    <property type="entry name" value="NAD(P)-binding Rossmann-like Domain"/>
    <property type="match status" value="1"/>
</dbReference>
<evidence type="ECO:0000256" key="3">
    <source>
        <dbReference type="ARBA" id="ARBA00023002"/>
    </source>
</evidence>
<dbReference type="InterPro" id="IPR036291">
    <property type="entry name" value="NAD(P)-bd_dom_sf"/>
</dbReference>
<evidence type="ECO:0000313" key="4">
    <source>
        <dbReference type="EMBL" id="TVY52622.1"/>
    </source>
</evidence>
<comment type="caution">
    <text evidence="4">The sequence shown here is derived from an EMBL/GenBank/DDBJ whole genome shotgun (WGS) entry which is preliminary data.</text>
</comment>
<proteinExistence type="inferred from homology"/>
<dbReference type="InterPro" id="IPR002347">
    <property type="entry name" value="SDR_fam"/>
</dbReference>
<evidence type="ECO:0000256" key="1">
    <source>
        <dbReference type="ARBA" id="ARBA00006484"/>
    </source>
</evidence>
<dbReference type="InterPro" id="IPR057571">
    <property type="entry name" value="SDR_PhqE-like"/>
</dbReference>
<sequence length="255" mass="26993">MSLQKYNKLAGKHVLVIGGTSGLGFAVAEGAIESNARVTISSSSSSKIEASLASLKNSYPSATVAGYPCDLSKPTVEADLEALFKQVGKVDHIVVTAGDKLAVSPLQDVTYESIISAGQVRFIAPILIAKVGSKYLNKGPESSIVLSTGSVSQRPIPNWSVVASYAAGLHGLTRNLALDLKPIRVNLVSPGPVDTELWNSYSEEEKRGFFKEIEDKVLTGHVAKPEEVAECYLWLMKDTNATGVIADSSSGSLLV</sequence>
<protein>
    <submittedName>
        <fullName evidence="4">Short-chain dehydrogenase/reductase fsr5</fullName>
    </submittedName>
</protein>
<dbReference type="SUPFAM" id="SSF51735">
    <property type="entry name" value="NAD(P)-binding Rossmann-fold domains"/>
    <property type="match status" value="1"/>
</dbReference>
<name>A0A7D8UMN4_9HELO</name>
<dbReference type="GO" id="GO:0016491">
    <property type="term" value="F:oxidoreductase activity"/>
    <property type="evidence" value="ECO:0007669"/>
    <property type="project" value="UniProtKB-KW"/>
</dbReference>